<dbReference type="Proteomes" id="UP000295182">
    <property type="component" value="Unassembled WGS sequence"/>
</dbReference>
<dbReference type="Pfam" id="PF13489">
    <property type="entry name" value="Methyltransf_23"/>
    <property type="match status" value="1"/>
</dbReference>
<name>A0A4R2NFE7_9BURK</name>
<keyword evidence="1 3" id="KW-0808">Transferase</keyword>
<dbReference type="CDD" id="cd02440">
    <property type="entry name" value="AdoMet_MTases"/>
    <property type="match status" value="1"/>
</dbReference>
<dbReference type="InterPro" id="IPR029063">
    <property type="entry name" value="SAM-dependent_MTases_sf"/>
</dbReference>
<dbReference type="Pfam" id="PF13946">
    <property type="entry name" value="DUF4214"/>
    <property type="match status" value="1"/>
</dbReference>
<dbReference type="Gene3D" id="3.40.50.150">
    <property type="entry name" value="Vaccinia Virus protein VP39"/>
    <property type="match status" value="1"/>
</dbReference>
<sequence length="460" mass="49239">MHEHPVDLDTLLQRLRAAAAEHSDAALAAPVRARPWALPSASDATEHALPWGLVARAGGLAPYLLVDDAAFATLAYQRLLGRAPDDGGAAYLLERLRQHVPRTELLAGLVLSNEARQLHPQGAAVQRALALALLGGLRVARGLRSEWVARGVLRRTERWLTRRAQRSALGLAWYLGNRHDAAVHALQCQVAALQAQLQAQSECADDRHDAQQHINHTTQAALARQALEQAGAGGAGSAAVDDFLAALEVSFRGPVDDLQAQLAQDYLPQLQALRTQLGDGPCLDLGCGRGVWLALLQAHGFAARGIDLNAAAVAQAQAQGLAAELGDALGWLRAQPEGSALAITAFHLMEHLPFALRLALVTECARVLRPGGLLILETPNPENIWVATHTFHHDPTHSQPLTPDSLAFLVNYCGLQTLAVPRLHPYPPEAGLPGDDPTTQRLNHMTCGGQDFAVLAHKPL</sequence>
<keyword evidence="3" id="KW-0489">Methyltransferase</keyword>
<protein>
    <submittedName>
        <fullName evidence="3">O-antigen chain-terminating methyltransferase</fullName>
    </submittedName>
</protein>
<dbReference type="GO" id="GO:0008168">
    <property type="term" value="F:methyltransferase activity"/>
    <property type="evidence" value="ECO:0007669"/>
    <property type="project" value="UniProtKB-KW"/>
</dbReference>
<keyword evidence="4" id="KW-1185">Reference proteome</keyword>
<dbReference type="AlphaFoldDB" id="A0A4R2NFE7"/>
<evidence type="ECO:0000259" key="2">
    <source>
        <dbReference type="Pfam" id="PF13946"/>
    </source>
</evidence>
<dbReference type="PANTHER" id="PTHR43861:SF3">
    <property type="entry name" value="PUTATIVE (AFU_ORTHOLOGUE AFUA_2G14390)-RELATED"/>
    <property type="match status" value="1"/>
</dbReference>
<proteinExistence type="predicted"/>
<evidence type="ECO:0000256" key="1">
    <source>
        <dbReference type="ARBA" id="ARBA00022679"/>
    </source>
</evidence>
<dbReference type="GO" id="GO:0032259">
    <property type="term" value="P:methylation"/>
    <property type="evidence" value="ECO:0007669"/>
    <property type="project" value="UniProtKB-KW"/>
</dbReference>
<dbReference type="PANTHER" id="PTHR43861">
    <property type="entry name" value="TRANS-ACONITATE 2-METHYLTRANSFERASE-RELATED"/>
    <property type="match status" value="1"/>
</dbReference>
<evidence type="ECO:0000313" key="4">
    <source>
        <dbReference type="Proteomes" id="UP000295182"/>
    </source>
</evidence>
<comment type="caution">
    <text evidence="3">The sequence shown here is derived from an EMBL/GenBank/DDBJ whole genome shotgun (WGS) entry which is preliminary data.</text>
</comment>
<organism evidence="3 4">
    <name type="scientific">Simplicispira metamorpha</name>
    <dbReference type="NCBI Taxonomy" id="80881"/>
    <lineage>
        <taxon>Bacteria</taxon>
        <taxon>Pseudomonadati</taxon>
        <taxon>Pseudomonadota</taxon>
        <taxon>Betaproteobacteria</taxon>
        <taxon>Burkholderiales</taxon>
        <taxon>Comamonadaceae</taxon>
        <taxon>Simplicispira</taxon>
    </lineage>
</organism>
<evidence type="ECO:0000313" key="3">
    <source>
        <dbReference type="EMBL" id="TCP19835.1"/>
    </source>
</evidence>
<gene>
    <name evidence="3" type="ORF">EV674_10365</name>
</gene>
<dbReference type="EMBL" id="SLXH01000003">
    <property type="protein sequence ID" value="TCP19835.1"/>
    <property type="molecule type" value="Genomic_DNA"/>
</dbReference>
<dbReference type="OrthoDB" id="9816564at2"/>
<dbReference type="RefSeq" id="WP_119012919.1">
    <property type="nucleotide sequence ID" value="NZ_QXNC01000010.1"/>
</dbReference>
<dbReference type="SUPFAM" id="SSF53335">
    <property type="entry name" value="S-adenosyl-L-methionine-dependent methyltransferases"/>
    <property type="match status" value="1"/>
</dbReference>
<accession>A0A4R2NFE7</accession>
<feature type="domain" description="DUF4214" evidence="2">
    <location>
        <begin position="66"/>
        <end position="117"/>
    </location>
</feature>
<dbReference type="InterPro" id="IPR025282">
    <property type="entry name" value="DUF4214"/>
</dbReference>
<reference evidence="3 4" key="1">
    <citation type="submission" date="2019-03" db="EMBL/GenBank/DDBJ databases">
        <title>Genomic Encyclopedia of Type Strains, Phase IV (KMG-IV): sequencing the most valuable type-strain genomes for metagenomic binning, comparative biology and taxonomic classification.</title>
        <authorList>
            <person name="Goeker M."/>
        </authorList>
    </citation>
    <scope>NUCLEOTIDE SEQUENCE [LARGE SCALE GENOMIC DNA]</scope>
    <source>
        <strain evidence="3 4">DSM 1837</strain>
    </source>
</reference>